<feature type="non-terminal residue" evidence="2">
    <location>
        <position position="1"/>
    </location>
</feature>
<evidence type="ECO:0000256" key="1">
    <source>
        <dbReference type="SAM" id="MobiDB-lite"/>
    </source>
</evidence>
<comment type="caution">
    <text evidence="2">The sequence shown here is derived from an EMBL/GenBank/DDBJ whole genome shotgun (WGS) entry which is preliminary data.</text>
</comment>
<protein>
    <submittedName>
        <fullName evidence="2">Uncharacterized protein</fullName>
    </submittedName>
</protein>
<reference evidence="2" key="1">
    <citation type="journal article" date="2019" name="Sci. Rep.">
        <title>Draft genome of Tanacetum cinerariifolium, the natural source of mosquito coil.</title>
        <authorList>
            <person name="Yamashiro T."/>
            <person name="Shiraishi A."/>
            <person name="Satake H."/>
            <person name="Nakayama K."/>
        </authorList>
    </citation>
    <scope>NUCLEOTIDE SEQUENCE</scope>
</reference>
<organism evidence="2">
    <name type="scientific">Tanacetum cinerariifolium</name>
    <name type="common">Dalmatian daisy</name>
    <name type="synonym">Chrysanthemum cinerariifolium</name>
    <dbReference type="NCBI Taxonomy" id="118510"/>
    <lineage>
        <taxon>Eukaryota</taxon>
        <taxon>Viridiplantae</taxon>
        <taxon>Streptophyta</taxon>
        <taxon>Embryophyta</taxon>
        <taxon>Tracheophyta</taxon>
        <taxon>Spermatophyta</taxon>
        <taxon>Magnoliopsida</taxon>
        <taxon>eudicotyledons</taxon>
        <taxon>Gunneridae</taxon>
        <taxon>Pentapetalae</taxon>
        <taxon>asterids</taxon>
        <taxon>campanulids</taxon>
        <taxon>Asterales</taxon>
        <taxon>Asteraceae</taxon>
        <taxon>Asteroideae</taxon>
        <taxon>Anthemideae</taxon>
        <taxon>Anthemidinae</taxon>
        <taxon>Tanacetum</taxon>
    </lineage>
</organism>
<accession>A0A699WBX1</accession>
<dbReference type="AlphaFoldDB" id="A0A699WBX1"/>
<gene>
    <name evidence="2" type="ORF">Tci_916756</name>
</gene>
<feature type="region of interest" description="Disordered" evidence="1">
    <location>
        <begin position="1"/>
        <end position="30"/>
    </location>
</feature>
<dbReference type="EMBL" id="BKCJ011631062">
    <property type="protein sequence ID" value="GFD44787.1"/>
    <property type="molecule type" value="Genomic_DNA"/>
</dbReference>
<evidence type="ECO:0000313" key="2">
    <source>
        <dbReference type="EMBL" id="GFD44787.1"/>
    </source>
</evidence>
<name>A0A699WBX1_TANCI</name>
<sequence>SLEQESAKKPKTSEEVTEEAKSSDEVPEDNVKEMMHLVPIEEVYVEALQVKHPIIDWKYNGSFMTHVECIM</sequence>
<proteinExistence type="predicted"/>